<dbReference type="Proteomes" id="UP000189940">
    <property type="component" value="Unassembled WGS sequence"/>
</dbReference>
<organism evidence="1 2">
    <name type="scientific">Nitrobacter vulgaris</name>
    <dbReference type="NCBI Taxonomy" id="29421"/>
    <lineage>
        <taxon>Bacteria</taxon>
        <taxon>Pseudomonadati</taxon>
        <taxon>Pseudomonadota</taxon>
        <taxon>Alphaproteobacteria</taxon>
        <taxon>Hyphomicrobiales</taxon>
        <taxon>Nitrobacteraceae</taxon>
        <taxon>Nitrobacter</taxon>
    </lineage>
</organism>
<comment type="caution">
    <text evidence="1">The sequence shown here is derived from an EMBL/GenBank/DDBJ whole genome shotgun (WGS) entry which is preliminary data.</text>
</comment>
<name>A0A1V4I123_NITVU</name>
<dbReference type="EMBL" id="MWPQ01000023">
    <property type="protein sequence ID" value="OPH83825.1"/>
    <property type="molecule type" value="Genomic_DNA"/>
</dbReference>
<proteinExistence type="predicted"/>
<sequence length="69" mass="7515">MSIKTVKEWILVATSVDVRAGAVGEEAMPKQPQERLGCLSGKSKMHGDVSRPLVIHPISRRADSQIKCS</sequence>
<dbReference type="AlphaFoldDB" id="A0A1V4I123"/>
<reference evidence="1 2" key="1">
    <citation type="submission" date="2017-02" db="EMBL/GenBank/DDBJ databases">
        <title>Genome sequence of the nitrite-oxidizing bacterium Nitrobacter vulgaris strain Ab1.</title>
        <authorList>
            <person name="Mellbye B.L."/>
            <person name="Davis E.W."/>
            <person name="Spieck E."/>
            <person name="Chang J.H."/>
            <person name="Bottomley P.J."/>
            <person name="Sayavedra-Soto L.A."/>
        </authorList>
    </citation>
    <scope>NUCLEOTIDE SEQUENCE [LARGE SCALE GENOMIC DNA]</scope>
    <source>
        <strain evidence="1 2">Ab1</strain>
    </source>
</reference>
<evidence type="ECO:0000313" key="1">
    <source>
        <dbReference type="EMBL" id="OPH83825.1"/>
    </source>
</evidence>
<evidence type="ECO:0000313" key="2">
    <source>
        <dbReference type="Proteomes" id="UP000189940"/>
    </source>
</evidence>
<gene>
    <name evidence="1" type="ORF">B2M20_05310</name>
</gene>
<keyword evidence="2" id="KW-1185">Reference proteome</keyword>
<protein>
    <submittedName>
        <fullName evidence="1">Uncharacterized protein</fullName>
    </submittedName>
</protein>
<accession>A0A1V4I123</accession>